<keyword evidence="1" id="KW-0328">Glycosyltransferase</keyword>
<dbReference type="Pfam" id="PF00534">
    <property type="entry name" value="Glycos_transf_1"/>
    <property type="match status" value="1"/>
</dbReference>
<evidence type="ECO:0000259" key="3">
    <source>
        <dbReference type="Pfam" id="PF00534"/>
    </source>
</evidence>
<dbReference type="PANTHER" id="PTHR12526">
    <property type="entry name" value="GLYCOSYLTRANSFERASE"/>
    <property type="match status" value="1"/>
</dbReference>
<evidence type="ECO:0000256" key="1">
    <source>
        <dbReference type="ARBA" id="ARBA00022676"/>
    </source>
</evidence>
<dbReference type="CDD" id="cd03801">
    <property type="entry name" value="GT4_PimA-like"/>
    <property type="match status" value="1"/>
</dbReference>
<evidence type="ECO:0000313" key="5">
    <source>
        <dbReference type="Proteomes" id="UP000651050"/>
    </source>
</evidence>
<dbReference type="Gene3D" id="3.40.50.2000">
    <property type="entry name" value="Glycogen Phosphorylase B"/>
    <property type="match status" value="1"/>
</dbReference>
<evidence type="ECO:0000256" key="2">
    <source>
        <dbReference type="ARBA" id="ARBA00022679"/>
    </source>
</evidence>
<proteinExistence type="predicted"/>
<dbReference type="InterPro" id="IPR001296">
    <property type="entry name" value="Glyco_trans_1"/>
</dbReference>
<dbReference type="AlphaFoldDB" id="A0A931H1X1"/>
<evidence type="ECO:0000313" key="4">
    <source>
        <dbReference type="EMBL" id="MBG9387071.1"/>
    </source>
</evidence>
<name>A0A931H1X1_9BURK</name>
<sequence>MNPAIVFEPDGYRTDGERLMGRQAAGSGFLRAAVAAANGEALAGYTPTQRSAEVFARTVAEIDPSAKAQWLQPGRPDQLARIGHLYMPGPTLGDLARQRMRVSPSAWSITGITHTTASHGAMDSIADLLAAPVMPWDALICTSNAVVSTVRVVLEAQRDYLRWRFGTQLALTTPQFPVIPLGVHCKDFDLAPDERRLARQALGIGDDEVVALFVGRLSFHAKAHPHAMYAALQAVAKSTGRKLTLIQCGWFANKSIEQAFRSGAIADCPDVRCLFTDGRAALSRRSSWASADLFISLSDNIQETFGLSPVEAMAAGLPVVVSDWDGYKDTVRDGVDGFRVPTWMAGPGAGEGLARAHEIGLETYDAYCGLSCQYVSVDHAVLAARLSSLVTDDALRQRMGDAGRARAREVFDWAVVYRRYQELWTELDRLRAAAPGVAGVARASPARLDPFVSFAHYPTHQISGATVVRVRGGTAASAYEAMAKQGLYSYAQRAIPSVDSVQKLWPVIETGSSVEAIAAKFRVSQAEVVRAVAVLAKMGLVELTAGGT</sequence>
<dbReference type="RefSeq" id="WP_196985019.1">
    <property type="nucleotide sequence ID" value="NZ_JADWYS010000001.1"/>
</dbReference>
<reference evidence="4" key="1">
    <citation type="submission" date="2020-11" db="EMBL/GenBank/DDBJ databases">
        <title>Bacterial whole genome sequence for Caenimonas sp. DR4.4.</title>
        <authorList>
            <person name="Le V."/>
            <person name="Ko S.-R."/>
            <person name="Ahn C.-Y."/>
            <person name="Oh H.-M."/>
        </authorList>
    </citation>
    <scope>NUCLEOTIDE SEQUENCE</scope>
    <source>
        <strain evidence="4">DR4.4</strain>
    </source>
</reference>
<gene>
    <name evidence="4" type="ORF">I5803_03485</name>
</gene>
<dbReference type="Proteomes" id="UP000651050">
    <property type="component" value="Unassembled WGS sequence"/>
</dbReference>
<dbReference type="PANTHER" id="PTHR12526:SF510">
    <property type="entry name" value="D-INOSITOL 3-PHOSPHATE GLYCOSYLTRANSFERASE"/>
    <property type="match status" value="1"/>
</dbReference>
<dbReference type="EMBL" id="JADWYS010000001">
    <property type="protein sequence ID" value="MBG9387071.1"/>
    <property type="molecule type" value="Genomic_DNA"/>
</dbReference>
<dbReference type="GO" id="GO:0016757">
    <property type="term" value="F:glycosyltransferase activity"/>
    <property type="evidence" value="ECO:0007669"/>
    <property type="project" value="UniProtKB-KW"/>
</dbReference>
<keyword evidence="5" id="KW-1185">Reference proteome</keyword>
<dbReference type="SUPFAM" id="SSF53756">
    <property type="entry name" value="UDP-Glycosyltransferase/glycogen phosphorylase"/>
    <property type="match status" value="1"/>
</dbReference>
<protein>
    <submittedName>
        <fullName evidence="4">Glycosyltransferase family 4 protein</fullName>
    </submittedName>
</protein>
<accession>A0A931H1X1</accession>
<comment type="caution">
    <text evidence="4">The sequence shown here is derived from an EMBL/GenBank/DDBJ whole genome shotgun (WGS) entry which is preliminary data.</text>
</comment>
<feature type="domain" description="Glycosyl transferase family 1" evidence="3">
    <location>
        <begin position="196"/>
        <end position="341"/>
    </location>
</feature>
<organism evidence="4 5">
    <name type="scientific">Caenimonas aquaedulcis</name>
    <dbReference type="NCBI Taxonomy" id="2793270"/>
    <lineage>
        <taxon>Bacteria</taxon>
        <taxon>Pseudomonadati</taxon>
        <taxon>Pseudomonadota</taxon>
        <taxon>Betaproteobacteria</taxon>
        <taxon>Burkholderiales</taxon>
        <taxon>Comamonadaceae</taxon>
        <taxon>Caenimonas</taxon>
    </lineage>
</organism>
<keyword evidence="2" id="KW-0808">Transferase</keyword>